<dbReference type="PANTHER" id="PTHR42723">
    <property type="entry name" value="CHLOROPHYLL SYNTHASE"/>
    <property type="match status" value="1"/>
</dbReference>
<feature type="transmembrane region" description="Helical" evidence="5">
    <location>
        <begin position="198"/>
        <end position="221"/>
    </location>
</feature>
<evidence type="ECO:0000256" key="4">
    <source>
        <dbReference type="ARBA" id="ARBA00023136"/>
    </source>
</evidence>
<reference evidence="6 7" key="1">
    <citation type="submission" date="2021-01" db="EMBL/GenBank/DDBJ databases">
        <title>Streptomyces acididurans sp. nov., isolated from a peat swamp forest soil.</title>
        <authorList>
            <person name="Chantavorakit T."/>
            <person name="Duangmal K."/>
        </authorList>
    </citation>
    <scope>NUCLEOTIDE SEQUENCE [LARGE SCALE GENOMIC DNA]</scope>
    <source>
        <strain evidence="6 7">KK5PA1</strain>
    </source>
</reference>
<comment type="caution">
    <text evidence="6">The sequence shown here is derived from an EMBL/GenBank/DDBJ whole genome shotgun (WGS) entry which is preliminary data.</text>
</comment>
<evidence type="ECO:0000256" key="1">
    <source>
        <dbReference type="ARBA" id="ARBA00004141"/>
    </source>
</evidence>
<protein>
    <submittedName>
        <fullName evidence="6">UbiA family prenyltransferase</fullName>
    </submittedName>
</protein>
<comment type="subcellular location">
    <subcellularLocation>
        <location evidence="1">Membrane</location>
        <topology evidence="1">Multi-pass membrane protein</topology>
    </subcellularLocation>
</comment>
<organism evidence="6 7">
    <name type="scientific">Actinacidiphila acididurans</name>
    <dbReference type="NCBI Taxonomy" id="2784346"/>
    <lineage>
        <taxon>Bacteria</taxon>
        <taxon>Bacillati</taxon>
        <taxon>Actinomycetota</taxon>
        <taxon>Actinomycetes</taxon>
        <taxon>Kitasatosporales</taxon>
        <taxon>Streptomycetaceae</taxon>
        <taxon>Actinacidiphila</taxon>
    </lineage>
</organism>
<accession>A0ABS2TM46</accession>
<evidence type="ECO:0000256" key="5">
    <source>
        <dbReference type="SAM" id="Phobius"/>
    </source>
</evidence>
<gene>
    <name evidence="6" type="ORF">ITX44_07675</name>
</gene>
<evidence type="ECO:0000256" key="3">
    <source>
        <dbReference type="ARBA" id="ARBA00022989"/>
    </source>
</evidence>
<dbReference type="InterPro" id="IPR044878">
    <property type="entry name" value="UbiA_sf"/>
</dbReference>
<keyword evidence="4 5" id="KW-0472">Membrane</keyword>
<keyword evidence="2 5" id="KW-0812">Transmembrane</keyword>
<dbReference type="Gene3D" id="1.10.357.140">
    <property type="entry name" value="UbiA prenyltransferase"/>
    <property type="match status" value="1"/>
</dbReference>
<dbReference type="Proteomes" id="UP000749040">
    <property type="component" value="Unassembled WGS sequence"/>
</dbReference>
<evidence type="ECO:0000313" key="6">
    <source>
        <dbReference type="EMBL" id="MBM9504414.1"/>
    </source>
</evidence>
<proteinExistence type="predicted"/>
<keyword evidence="3 5" id="KW-1133">Transmembrane helix</keyword>
<feature type="transmembrane region" description="Helical" evidence="5">
    <location>
        <begin position="130"/>
        <end position="151"/>
    </location>
</feature>
<dbReference type="RefSeq" id="WP_205356254.1">
    <property type="nucleotide sequence ID" value="NZ_JADKYB010000003.1"/>
</dbReference>
<evidence type="ECO:0000313" key="7">
    <source>
        <dbReference type="Proteomes" id="UP000749040"/>
    </source>
</evidence>
<sequence length="321" mass="32664">MSGHAETLRPYDLVVAALVTAVGAVLAAPAPGLGRVLGAAAAGLVACAGALYGDDFLTRAGDIETKPYRPIPSGRLRPGTAAGCAVALWLAAVVAAAVVNWRSLLFVAIAAAVHYAYARRLKDRGLWGDLAVGASGWTCPLLAGACFTASWPPPHLAVPALALGLQGTFSNLLLALADLPYDRRAGSGTLPVRRGPRLAVRVLAALAVAGWTAACLTPLAAGHRPTAAFVVLMAAAAVLSAACLAELRARPGRQPRPERAIGRHLYERLALPGALWALSGQAVAAATVTAAAALVVRLAPRPMLDPGPPHPGPVQEAPATP</sequence>
<dbReference type="EMBL" id="JADKYB010000003">
    <property type="protein sequence ID" value="MBM9504414.1"/>
    <property type="molecule type" value="Genomic_DNA"/>
</dbReference>
<dbReference type="InterPro" id="IPR000537">
    <property type="entry name" value="UbiA_prenyltransferase"/>
</dbReference>
<keyword evidence="7" id="KW-1185">Reference proteome</keyword>
<feature type="transmembrane region" description="Helical" evidence="5">
    <location>
        <begin position="78"/>
        <end position="95"/>
    </location>
</feature>
<feature type="transmembrane region" description="Helical" evidence="5">
    <location>
        <begin position="227"/>
        <end position="248"/>
    </location>
</feature>
<feature type="transmembrane region" description="Helical" evidence="5">
    <location>
        <begin position="101"/>
        <end position="118"/>
    </location>
</feature>
<feature type="transmembrane region" description="Helical" evidence="5">
    <location>
        <begin position="37"/>
        <end position="57"/>
    </location>
</feature>
<dbReference type="Pfam" id="PF01040">
    <property type="entry name" value="UbiA"/>
    <property type="match status" value="1"/>
</dbReference>
<dbReference type="InterPro" id="IPR050475">
    <property type="entry name" value="Prenyltransferase_related"/>
</dbReference>
<feature type="transmembrane region" description="Helical" evidence="5">
    <location>
        <begin position="269"/>
        <end position="296"/>
    </location>
</feature>
<evidence type="ECO:0000256" key="2">
    <source>
        <dbReference type="ARBA" id="ARBA00022692"/>
    </source>
</evidence>
<name>A0ABS2TM46_9ACTN</name>
<feature type="transmembrane region" description="Helical" evidence="5">
    <location>
        <begin position="157"/>
        <end position="177"/>
    </location>
</feature>
<dbReference type="PANTHER" id="PTHR42723:SF1">
    <property type="entry name" value="CHLOROPHYLL SYNTHASE, CHLOROPLASTIC"/>
    <property type="match status" value="1"/>
</dbReference>